<evidence type="ECO:0000313" key="1">
    <source>
        <dbReference type="EMBL" id="KFF41645.1"/>
    </source>
</evidence>
<dbReference type="PATRIC" id="fig|1527444.3.peg.499"/>
<name>A0A086CHI1_9CHRO</name>
<dbReference type="eggNOG" id="ENOG5032ZB7">
    <property type="taxonomic scope" value="Bacteria"/>
</dbReference>
<dbReference type="Proteomes" id="UP000028922">
    <property type="component" value="Unassembled WGS sequence"/>
</dbReference>
<protein>
    <submittedName>
        <fullName evidence="1">Uncharacterized protein</fullName>
    </submittedName>
</protein>
<evidence type="ECO:0000313" key="2">
    <source>
        <dbReference type="Proteomes" id="UP000028922"/>
    </source>
</evidence>
<dbReference type="STRING" id="1527444.ucyna2_00521"/>
<dbReference type="EMBL" id="JPSP01000004">
    <property type="protein sequence ID" value="KFF41645.1"/>
    <property type="molecule type" value="Genomic_DNA"/>
</dbReference>
<dbReference type="AlphaFoldDB" id="A0A086CHI1"/>
<gene>
    <name evidence="1" type="ORF">ucyna2_00521</name>
</gene>
<comment type="caution">
    <text evidence="1">The sequence shown here is derived from an EMBL/GenBank/DDBJ whole genome shotgun (WGS) entry which is preliminary data.</text>
</comment>
<proteinExistence type="predicted"/>
<organism evidence="1 2">
    <name type="scientific">Candidatus Atelocyanobacterium thalassa isolate SIO64986</name>
    <dbReference type="NCBI Taxonomy" id="1527444"/>
    <lineage>
        <taxon>Bacteria</taxon>
        <taxon>Bacillati</taxon>
        <taxon>Cyanobacteriota</taxon>
        <taxon>Cyanophyceae</taxon>
        <taxon>Oscillatoriophycideae</taxon>
        <taxon>Chroococcales</taxon>
        <taxon>Aphanothecaceae</taxon>
        <taxon>Candidatus Atelocyanobacterium</taxon>
        <taxon>Candidatus Atelocyanobacterium thalassae</taxon>
    </lineage>
</organism>
<accession>A0A086CHI1</accession>
<reference evidence="1 2" key="1">
    <citation type="submission" date="2014-08" db="EMBL/GenBank/DDBJ databases">
        <title>Comparative genomics reveals surprising divergence of two closely related strains of uncultivated UCYN-A cyanobacteria.</title>
        <authorList>
            <person name="Bombar D."/>
            <person name="Heller P."/>
            <person name="Sanchez-Baracaldo P."/>
            <person name="Carter B.J."/>
            <person name="Zert J.P."/>
        </authorList>
    </citation>
    <scope>NUCLEOTIDE SEQUENCE [LARGE SCALE GENOMIC DNA]</scope>
</reference>
<sequence>MTKETIQEQVKLIKDKREFLVGLLEKPDLGILRIDVKQALEELDELITNFEQVFPENL</sequence>